<keyword evidence="1" id="KW-0732">Signal</keyword>
<gene>
    <name evidence="4" type="primary">IL17RE</name>
</gene>
<organism evidence="3 4">
    <name type="scientific">Notechis scutatus</name>
    <name type="common">mainland tiger snake</name>
    <dbReference type="NCBI Taxonomy" id="8663"/>
    <lineage>
        <taxon>Eukaryota</taxon>
        <taxon>Metazoa</taxon>
        <taxon>Chordata</taxon>
        <taxon>Craniata</taxon>
        <taxon>Vertebrata</taxon>
        <taxon>Euteleostomi</taxon>
        <taxon>Lepidosauria</taxon>
        <taxon>Squamata</taxon>
        <taxon>Bifurcata</taxon>
        <taxon>Unidentata</taxon>
        <taxon>Episquamata</taxon>
        <taxon>Toxicofera</taxon>
        <taxon>Serpentes</taxon>
        <taxon>Colubroidea</taxon>
        <taxon>Elapidae</taxon>
        <taxon>Hydrophiinae</taxon>
        <taxon>Notechis</taxon>
    </lineage>
</organism>
<evidence type="ECO:0000259" key="2">
    <source>
        <dbReference type="Pfam" id="PF15037"/>
    </source>
</evidence>
<evidence type="ECO:0000256" key="1">
    <source>
        <dbReference type="SAM" id="SignalP"/>
    </source>
</evidence>
<feature type="signal peptide" evidence="1">
    <location>
        <begin position="1"/>
        <end position="24"/>
    </location>
</feature>
<protein>
    <submittedName>
        <fullName evidence="4">Interleukin-17 receptor E</fullName>
    </submittedName>
</protein>
<keyword evidence="3" id="KW-1185">Reference proteome</keyword>
<dbReference type="CTD" id="132014"/>
<name>A0A6J1VEY0_9SAUR</name>
<sequence>MGSPTLRVLLLLTAFLLDLPPAALQTHQPCPCGEVLTNFDCSINGNGDRLSPCSQCQHKLRESPSQLLPALLLSTVQCCKHEKQTCLQVYVALNSTGIEGFELDFLVPSSNRYKLQVLKTQAHQNNTTAKWQMQFDGFQVASGEQVHVSVKTIPPRKLNLSQSYTVTNNQPGKTPLLGTYTMLASPHAHIIESVDVNPQLCFKFSYMNTSHTECPHQTDATWNVSLHVKFLQLHLNFRSRTAASFSSSLCQPVSSSQCQPEPAVYTITHTGGSALGEMNLILPWTVLRSCVLVWRSDVQFAGKRLLCPDGKLQDCSVKNRVNKEEIV</sequence>
<dbReference type="RefSeq" id="XP_026538454.1">
    <property type="nucleotide sequence ID" value="XM_026682669.1"/>
</dbReference>
<dbReference type="GeneID" id="113421999"/>
<evidence type="ECO:0000313" key="3">
    <source>
        <dbReference type="Proteomes" id="UP000504612"/>
    </source>
</evidence>
<dbReference type="AlphaFoldDB" id="A0A6J1VEY0"/>
<feature type="chain" id="PRO_5026744309" evidence="1">
    <location>
        <begin position="25"/>
        <end position="327"/>
    </location>
</feature>
<dbReference type="KEGG" id="nss:113421999"/>
<dbReference type="Proteomes" id="UP000504612">
    <property type="component" value="Unplaced"/>
</dbReference>
<reference evidence="4" key="1">
    <citation type="submission" date="2025-08" db="UniProtKB">
        <authorList>
            <consortium name="RefSeq"/>
        </authorList>
    </citation>
    <scope>IDENTIFICATION</scope>
</reference>
<accession>A0A6J1VEY0</accession>
<dbReference type="Pfam" id="PF15037">
    <property type="entry name" value="IL17_R_N"/>
    <property type="match status" value="1"/>
</dbReference>
<dbReference type="InterPro" id="IPR027841">
    <property type="entry name" value="IL-17_rcpt_C/E_N"/>
</dbReference>
<keyword evidence="4" id="KW-0675">Receptor</keyword>
<proteinExistence type="predicted"/>
<feature type="domain" description="Interleukin-17 receptor C/E N-terminal" evidence="2">
    <location>
        <begin position="189"/>
        <end position="307"/>
    </location>
</feature>
<evidence type="ECO:0000313" key="4">
    <source>
        <dbReference type="RefSeq" id="XP_026538454.1"/>
    </source>
</evidence>